<feature type="transmembrane region" description="Helical" evidence="1">
    <location>
        <begin position="318"/>
        <end position="336"/>
    </location>
</feature>
<feature type="transmembrane region" description="Helical" evidence="1">
    <location>
        <begin position="251"/>
        <end position="273"/>
    </location>
</feature>
<sequence length="698" mass="75347">MSLNLHANYRRDIDGLRAIAVTAVVLFHASVYPVQSGLVGVDIFFVISGFLIGGIVYRDVGLGTFSFVGFYARRARRILPALMAIIAAVMLAGLLFSSPAELRQTSLGAISALLGWSNILFWKQISYFSPDAHLNPFLMTWSLGVEEQFYLFFPVLLLLIGRWRHVYVLGVIGALCLGSLCMAQFGLGRWPAAVFYLLPTRAWEMGMGTFLAVAKSNYALSFPRPVNHLIGWTGLFLVGLSIFIFDEHTPFPGLAALLPVGGTLALLLSDGSFVNRAILSTRPFIWIGRISYSWYLWHWPLMAFVWLCSARAPSPLLLAGAGIVSLVPAALSWRYIEQPFRRGSGSAPVVVTRYAGSLALGISVLAVVYISNGLSQRFDPALTLAEQVLAEGRGEPCLANYGVASLNLSPRCVHDTGRPRVALLGDSHASALAASLSHMADRAGFDFVQFTKSSCPPLLGTTRLMPTHPGHAMQCAAYNAQAFAAVMHDPRVQTVVLAGYWAAPFAGDAGRDAYADPQDMADHGVATSLARLDVALRNTTQILANAHKHVVVLGDVPQFRFDPAKEAVTAFMPMRLHAEHMLDPSFRTVGEVAPPALLTVPAQPVADVVRRAVADGQDVSYFALADGLCSPAGCKFRNGDNPFYVDPQHLSRAGADFLLARLDGLLPVMGEPMARIAAQPPISTTPLPVSDATQVAIH</sequence>
<keyword evidence="1" id="KW-0472">Membrane</keyword>
<evidence type="ECO:0000259" key="3">
    <source>
        <dbReference type="Pfam" id="PF19040"/>
    </source>
</evidence>
<dbReference type="AlphaFoldDB" id="A0A0D6PY36"/>
<accession>A0A0D6PY36</accession>
<dbReference type="PANTHER" id="PTHR23028">
    <property type="entry name" value="ACETYLTRANSFERASE"/>
    <property type="match status" value="1"/>
</dbReference>
<dbReference type="InterPro" id="IPR050879">
    <property type="entry name" value="Acyltransferase_3"/>
</dbReference>
<dbReference type="GO" id="GO:0016747">
    <property type="term" value="F:acyltransferase activity, transferring groups other than amino-acyl groups"/>
    <property type="evidence" value="ECO:0007669"/>
    <property type="project" value="InterPro"/>
</dbReference>
<evidence type="ECO:0000259" key="2">
    <source>
        <dbReference type="Pfam" id="PF01757"/>
    </source>
</evidence>
<feature type="transmembrane region" description="Helical" evidence="1">
    <location>
        <begin position="15"/>
        <end position="32"/>
    </location>
</feature>
<dbReference type="Pfam" id="PF19040">
    <property type="entry name" value="SGNH"/>
    <property type="match status" value="1"/>
</dbReference>
<keyword evidence="1" id="KW-1133">Transmembrane helix</keyword>
<feature type="transmembrane region" description="Helical" evidence="1">
    <location>
        <begin position="38"/>
        <end position="57"/>
    </location>
</feature>
<gene>
    <name evidence="4" type="ORF">Geu3261_0021_028</name>
</gene>
<keyword evidence="4" id="KW-0808">Transferase</keyword>
<dbReference type="PANTHER" id="PTHR23028:SF53">
    <property type="entry name" value="ACYL_TRANSF_3 DOMAIN-CONTAINING PROTEIN"/>
    <property type="match status" value="1"/>
</dbReference>
<dbReference type="InterPro" id="IPR002656">
    <property type="entry name" value="Acyl_transf_3_dom"/>
</dbReference>
<dbReference type="RefSeq" id="WP_048849913.1">
    <property type="nucleotide sequence ID" value="NZ_BANI01000021.1"/>
</dbReference>
<reference evidence="4 5" key="1">
    <citation type="submission" date="2012-11" db="EMBL/GenBank/DDBJ databases">
        <title>Whole genome sequence of Gluconacetobacter europaeus NBRC3261.</title>
        <authorList>
            <person name="Azuma Y."/>
            <person name="Higashiura N."/>
            <person name="Hirakawa H."/>
            <person name="Matsushita K."/>
        </authorList>
    </citation>
    <scope>NUCLEOTIDE SEQUENCE [LARGE SCALE GENOMIC DNA]</scope>
    <source>
        <strain evidence="4 5">NBRC 3261</strain>
    </source>
</reference>
<evidence type="ECO:0000313" key="4">
    <source>
        <dbReference type="EMBL" id="GAN95421.1"/>
    </source>
</evidence>
<evidence type="ECO:0000313" key="5">
    <source>
        <dbReference type="Proteomes" id="UP000032675"/>
    </source>
</evidence>
<feature type="transmembrane region" description="Helical" evidence="1">
    <location>
        <begin position="348"/>
        <end position="370"/>
    </location>
</feature>
<dbReference type="GO" id="GO:0016020">
    <property type="term" value="C:membrane"/>
    <property type="evidence" value="ECO:0007669"/>
    <property type="project" value="TreeGrafter"/>
</dbReference>
<feature type="transmembrane region" description="Helical" evidence="1">
    <location>
        <begin position="193"/>
        <end position="214"/>
    </location>
</feature>
<feature type="transmembrane region" description="Helical" evidence="1">
    <location>
        <begin position="138"/>
        <end position="159"/>
    </location>
</feature>
<feature type="transmembrane region" description="Helical" evidence="1">
    <location>
        <begin position="78"/>
        <end position="97"/>
    </location>
</feature>
<feature type="domain" description="Acyltransferase 3" evidence="2">
    <location>
        <begin position="12"/>
        <end position="331"/>
    </location>
</feature>
<dbReference type="InterPro" id="IPR043968">
    <property type="entry name" value="SGNH"/>
</dbReference>
<dbReference type="Pfam" id="PF01757">
    <property type="entry name" value="Acyl_transf_3"/>
    <property type="match status" value="1"/>
</dbReference>
<name>A0A0D6PY36_KOMEU</name>
<feature type="transmembrane region" description="Helical" evidence="1">
    <location>
        <begin position="294"/>
        <end position="312"/>
    </location>
</feature>
<dbReference type="EMBL" id="BANI01000021">
    <property type="protein sequence ID" value="GAN95421.1"/>
    <property type="molecule type" value="Genomic_DNA"/>
</dbReference>
<dbReference type="GO" id="GO:0009103">
    <property type="term" value="P:lipopolysaccharide biosynthetic process"/>
    <property type="evidence" value="ECO:0007669"/>
    <property type="project" value="TreeGrafter"/>
</dbReference>
<keyword evidence="1" id="KW-0812">Transmembrane</keyword>
<protein>
    <submittedName>
        <fullName evidence="4">Acyltransferase</fullName>
    </submittedName>
</protein>
<dbReference type="Proteomes" id="UP000032675">
    <property type="component" value="Unassembled WGS sequence"/>
</dbReference>
<organism evidence="4 5">
    <name type="scientific">Komagataeibacter europaeus NBRC 3261</name>
    <dbReference type="NCBI Taxonomy" id="1234669"/>
    <lineage>
        <taxon>Bacteria</taxon>
        <taxon>Pseudomonadati</taxon>
        <taxon>Pseudomonadota</taxon>
        <taxon>Alphaproteobacteria</taxon>
        <taxon>Acetobacterales</taxon>
        <taxon>Acetobacteraceae</taxon>
        <taxon>Komagataeibacter</taxon>
    </lineage>
</organism>
<feature type="transmembrane region" description="Helical" evidence="1">
    <location>
        <begin position="226"/>
        <end position="245"/>
    </location>
</feature>
<evidence type="ECO:0000256" key="1">
    <source>
        <dbReference type="SAM" id="Phobius"/>
    </source>
</evidence>
<comment type="caution">
    <text evidence="4">The sequence shown here is derived from an EMBL/GenBank/DDBJ whole genome shotgun (WGS) entry which is preliminary data.</text>
</comment>
<feature type="domain" description="SGNH" evidence="3">
    <location>
        <begin position="408"/>
        <end position="661"/>
    </location>
</feature>
<feature type="transmembrane region" description="Helical" evidence="1">
    <location>
        <begin position="166"/>
        <end position="187"/>
    </location>
</feature>
<proteinExistence type="predicted"/>
<keyword evidence="4" id="KW-0012">Acyltransferase</keyword>